<evidence type="ECO:0000256" key="10">
    <source>
        <dbReference type="SAM" id="Phobius"/>
    </source>
</evidence>
<evidence type="ECO:0000256" key="4">
    <source>
        <dbReference type="ARBA" id="ARBA00022679"/>
    </source>
</evidence>
<organism evidence="12 13">
    <name type="scientific">Arthrobacter pullicola</name>
    <dbReference type="NCBI Taxonomy" id="2762224"/>
    <lineage>
        <taxon>Bacteria</taxon>
        <taxon>Bacillati</taxon>
        <taxon>Actinomycetota</taxon>
        <taxon>Actinomycetes</taxon>
        <taxon>Micrococcales</taxon>
        <taxon>Micrococcaceae</taxon>
        <taxon>Arthrobacter</taxon>
    </lineage>
</organism>
<dbReference type="Pfam" id="PF13796">
    <property type="entry name" value="Sensor"/>
    <property type="match status" value="1"/>
</dbReference>
<keyword evidence="6" id="KW-0418">Kinase</keyword>
<accession>A0ABR8YGE4</accession>
<dbReference type="SUPFAM" id="SSF55874">
    <property type="entry name" value="ATPase domain of HSP90 chaperone/DNA topoisomerase II/histidine kinase"/>
    <property type="match status" value="1"/>
</dbReference>
<evidence type="ECO:0000256" key="2">
    <source>
        <dbReference type="ARBA" id="ARBA00012438"/>
    </source>
</evidence>
<evidence type="ECO:0000256" key="9">
    <source>
        <dbReference type="SAM" id="MobiDB-lite"/>
    </source>
</evidence>
<dbReference type="InterPro" id="IPR003594">
    <property type="entry name" value="HATPase_dom"/>
</dbReference>
<dbReference type="Gene3D" id="1.20.5.1930">
    <property type="match status" value="1"/>
</dbReference>
<name>A0ABR8YGE4_9MICC</name>
<comment type="caution">
    <text evidence="12">The sequence shown here is derived from an EMBL/GenBank/DDBJ whole genome shotgun (WGS) entry which is preliminary data.</text>
</comment>
<dbReference type="InterPro" id="IPR011712">
    <property type="entry name" value="Sig_transdc_His_kin_sub3_dim/P"/>
</dbReference>
<sequence>MTPTHASDPGATPGLSAADAPPVPDARHTPHPRHPRHIPHSERAPHSQRPQPRPAEGRRPAFFRSSTWRAFGYHWLSLLLAPFALAYAVSTVSLGASFLVTFVGLIIPAAMVAAARYWGTINRSLAAALLGRPIDAPPPFTTRPGFFGFLRSGLSDTAGWRALAHMGVSFVTSVTAACLSISFLVTGLGCMTHWFWSRWLPPQQAADGTWHRGSQILPGVFADSFWWQAAYFAVGVLFTFLLWPAINNGMARLQASLAAGLLGPTAGQYRVRDLEASRSSSVKTADARLARIERDLHDGTQAQLVAIAMKLGDARDRAAGTEVSPELQHLLDSAHGTAKEALEDLRGLARGIRPAVLNDGLDTALESLAATAPLPVDLSYRLPVRPAPAVEAIAYYCAAELVTNAVKHSRGTRVSILVVEEGADMVLSVKDDGTGGAAGGGRVGTGTGAGTGLAGLAERVRTVDGTMRISSPAGGPTVVTVFLPLS</sequence>
<feature type="compositionally biased region" description="Basic residues" evidence="9">
    <location>
        <begin position="29"/>
        <end position="38"/>
    </location>
</feature>
<dbReference type="Proteomes" id="UP000652763">
    <property type="component" value="Unassembled WGS sequence"/>
</dbReference>
<dbReference type="Pfam" id="PF07730">
    <property type="entry name" value="HisKA_3"/>
    <property type="match status" value="1"/>
</dbReference>
<evidence type="ECO:0000256" key="8">
    <source>
        <dbReference type="ARBA" id="ARBA00023012"/>
    </source>
</evidence>
<gene>
    <name evidence="12" type="ORF">H9638_05625</name>
</gene>
<reference evidence="12 13" key="1">
    <citation type="submission" date="2020-08" db="EMBL/GenBank/DDBJ databases">
        <title>A Genomic Blueprint of the Chicken Gut Microbiome.</title>
        <authorList>
            <person name="Gilroy R."/>
            <person name="Ravi A."/>
            <person name="Getino M."/>
            <person name="Pursley I."/>
            <person name="Horton D.L."/>
            <person name="Alikhan N.-F."/>
            <person name="Baker D."/>
            <person name="Gharbi K."/>
            <person name="Hall N."/>
            <person name="Watson M."/>
            <person name="Adriaenssens E.M."/>
            <person name="Foster-Nyarko E."/>
            <person name="Jarju S."/>
            <person name="Secka A."/>
            <person name="Antonio M."/>
            <person name="Oren A."/>
            <person name="Chaudhuri R."/>
            <person name="La Ragione R.M."/>
            <person name="Hildebrand F."/>
            <person name="Pallen M.J."/>
        </authorList>
    </citation>
    <scope>NUCLEOTIDE SEQUENCE [LARGE SCALE GENOMIC DNA]</scope>
    <source>
        <strain evidence="12 13">Sa2BUA2</strain>
    </source>
</reference>
<dbReference type="InterPro" id="IPR005467">
    <property type="entry name" value="His_kinase_dom"/>
</dbReference>
<evidence type="ECO:0000313" key="13">
    <source>
        <dbReference type="Proteomes" id="UP000652763"/>
    </source>
</evidence>
<feature type="transmembrane region" description="Helical" evidence="10">
    <location>
        <begin position="68"/>
        <end position="89"/>
    </location>
</feature>
<keyword evidence="10" id="KW-0472">Membrane</keyword>
<keyword evidence="5" id="KW-0547">Nucleotide-binding</keyword>
<evidence type="ECO:0000256" key="1">
    <source>
        <dbReference type="ARBA" id="ARBA00000085"/>
    </source>
</evidence>
<dbReference type="Gene3D" id="3.30.565.10">
    <property type="entry name" value="Histidine kinase-like ATPase, C-terminal domain"/>
    <property type="match status" value="1"/>
</dbReference>
<dbReference type="PANTHER" id="PTHR24421">
    <property type="entry name" value="NITRATE/NITRITE SENSOR PROTEIN NARX-RELATED"/>
    <property type="match status" value="1"/>
</dbReference>
<feature type="transmembrane region" description="Helical" evidence="10">
    <location>
        <begin position="170"/>
        <end position="196"/>
    </location>
</feature>
<evidence type="ECO:0000256" key="7">
    <source>
        <dbReference type="ARBA" id="ARBA00022840"/>
    </source>
</evidence>
<evidence type="ECO:0000256" key="3">
    <source>
        <dbReference type="ARBA" id="ARBA00022553"/>
    </source>
</evidence>
<dbReference type="InterPro" id="IPR036890">
    <property type="entry name" value="HATPase_C_sf"/>
</dbReference>
<evidence type="ECO:0000313" key="12">
    <source>
        <dbReference type="EMBL" id="MBD8043289.1"/>
    </source>
</evidence>
<keyword evidence="10" id="KW-0812">Transmembrane</keyword>
<evidence type="ECO:0000256" key="5">
    <source>
        <dbReference type="ARBA" id="ARBA00022741"/>
    </source>
</evidence>
<keyword evidence="13" id="KW-1185">Reference proteome</keyword>
<comment type="catalytic activity">
    <reaction evidence="1">
        <text>ATP + protein L-histidine = ADP + protein N-phospho-L-histidine.</text>
        <dbReference type="EC" id="2.7.13.3"/>
    </reaction>
</comment>
<feature type="domain" description="Histidine kinase" evidence="11">
    <location>
        <begin position="400"/>
        <end position="486"/>
    </location>
</feature>
<protein>
    <recommendedName>
        <fullName evidence="2">histidine kinase</fullName>
        <ecNumber evidence="2">2.7.13.3</ecNumber>
    </recommendedName>
</protein>
<keyword evidence="4" id="KW-0808">Transferase</keyword>
<dbReference type="RefSeq" id="WP_191746205.1">
    <property type="nucleotide sequence ID" value="NZ_JACSQC010000002.1"/>
</dbReference>
<keyword evidence="3" id="KW-0597">Phosphoprotein</keyword>
<dbReference type="SMART" id="SM00387">
    <property type="entry name" value="HATPase_c"/>
    <property type="match status" value="1"/>
</dbReference>
<feature type="transmembrane region" description="Helical" evidence="10">
    <location>
        <begin position="95"/>
        <end position="115"/>
    </location>
</feature>
<feature type="transmembrane region" description="Helical" evidence="10">
    <location>
        <begin position="225"/>
        <end position="246"/>
    </location>
</feature>
<keyword evidence="7" id="KW-0067">ATP-binding</keyword>
<dbReference type="PROSITE" id="PS50109">
    <property type="entry name" value="HIS_KIN"/>
    <property type="match status" value="1"/>
</dbReference>
<keyword evidence="10" id="KW-1133">Transmembrane helix</keyword>
<dbReference type="InterPro" id="IPR050482">
    <property type="entry name" value="Sensor_HK_TwoCompSys"/>
</dbReference>
<evidence type="ECO:0000256" key="6">
    <source>
        <dbReference type="ARBA" id="ARBA00022777"/>
    </source>
</evidence>
<dbReference type="EC" id="2.7.13.3" evidence="2"/>
<keyword evidence="8" id="KW-0902">Two-component regulatory system</keyword>
<dbReference type="InterPro" id="IPR025828">
    <property type="entry name" value="Put_sensor_dom"/>
</dbReference>
<dbReference type="Pfam" id="PF02518">
    <property type="entry name" value="HATPase_c"/>
    <property type="match status" value="1"/>
</dbReference>
<proteinExistence type="predicted"/>
<dbReference type="PANTHER" id="PTHR24421:SF10">
    <property type="entry name" value="NITRATE_NITRITE SENSOR PROTEIN NARQ"/>
    <property type="match status" value="1"/>
</dbReference>
<dbReference type="EMBL" id="JACSQC010000002">
    <property type="protein sequence ID" value="MBD8043289.1"/>
    <property type="molecule type" value="Genomic_DNA"/>
</dbReference>
<feature type="region of interest" description="Disordered" evidence="9">
    <location>
        <begin position="1"/>
        <end position="59"/>
    </location>
</feature>
<evidence type="ECO:0000259" key="11">
    <source>
        <dbReference type="PROSITE" id="PS50109"/>
    </source>
</evidence>